<feature type="region of interest" description="Disordered" evidence="1">
    <location>
        <begin position="1"/>
        <end position="80"/>
    </location>
</feature>
<dbReference type="AlphaFoldDB" id="A0A1Q9BXE3"/>
<evidence type="ECO:0000313" key="2">
    <source>
        <dbReference type="EMBL" id="OLP75336.1"/>
    </source>
</evidence>
<feature type="compositionally biased region" description="Low complexity" evidence="1">
    <location>
        <begin position="9"/>
        <end position="23"/>
    </location>
</feature>
<gene>
    <name evidence="2" type="ORF">AK812_SmicGene44887</name>
</gene>
<protein>
    <submittedName>
        <fullName evidence="2">Uncharacterized protein</fullName>
    </submittedName>
</protein>
<comment type="caution">
    <text evidence="2">The sequence shown here is derived from an EMBL/GenBank/DDBJ whole genome shotgun (WGS) entry which is preliminary data.</text>
</comment>
<evidence type="ECO:0000313" key="3">
    <source>
        <dbReference type="Proteomes" id="UP000186817"/>
    </source>
</evidence>
<proteinExistence type="predicted"/>
<dbReference type="Proteomes" id="UP000186817">
    <property type="component" value="Unassembled WGS sequence"/>
</dbReference>
<name>A0A1Q9BXE3_SYMMI</name>
<organism evidence="2 3">
    <name type="scientific">Symbiodinium microadriaticum</name>
    <name type="common">Dinoflagellate</name>
    <name type="synonym">Zooxanthella microadriatica</name>
    <dbReference type="NCBI Taxonomy" id="2951"/>
    <lineage>
        <taxon>Eukaryota</taxon>
        <taxon>Sar</taxon>
        <taxon>Alveolata</taxon>
        <taxon>Dinophyceae</taxon>
        <taxon>Suessiales</taxon>
        <taxon>Symbiodiniaceae</taxon>
        <taxon>Symbiodinium</taxon>
    </lineage>
</organism>
<keyword evidence="3" id="KW-1185">Reference proteome</keyword>
<evidence type="ECO:0000256" key="1">
    <source>
        <dbReference type="SAM" id="MobiDB-lite"/>
    </source>
</evidence>
<sequence>MRRADVAKAEISGAAEAAKETAAPAPPPRNEVHAAEVETQSGKQLSRPEEAPKDVQSSAQAAAATAAQAAEEVAPQAGPE</sequence>
<reference evidence="2 3" key="1">
    <citation type="submission" date="2016-02" db="EMBL/GenBank/DDBJ databases">
        <title>Genome analysis of coral dinoflagellate symbionts highlights evolutionary adaptations to a symbiotic lifestyle.</title>
        <authorList>
            <person name="Aranda M."/>
            <person name="Li Y."/>
            <person name="Liew Y.J."/>
            <person name="Baumgarten S."/>
            <person name="Simakov O."/>
            <person name="Wilson M."/>
            <person name="Piel J."/>
            <person name="Ashoor H."/>
            <person name="Bougouffa S."/>
            <person name="Bajic V.B."/>
            <person name="Ryu T."/>
            <person name="Ravasi T."/>
            <person name="Bayer T."/>
            <person name="Micklem G."/>
            <person name="Kim H."/>
            <person name="Bhak J."/>
            <person name="Lajeunesse T.C."/>
            <person name="Voolstra C.R."/>
        </authorList>
    </citation>
    <scope>NUCLEOTIDE SEQUENCE [LARGE SCALE GENOMIC DNA]</scope>
    <source>
        <strain evidence="2 3">CCMP2467</strain>
    </source>
</reference>
<accession>A0A1Q9BXE3</accession>
<feature type="compositionally biased region" description="Low complexity" evidence="1">
    <location>
        <begin position="55"/>
        <end position="80"/>
    </location>
</feature>
<dbReference type="EMBL" id="LSRX01002572">
    <property type="protein sequence ID" value="OLP75336.1"/>
    <property type="molecule type" value="Genomic_DNA"/>
</dbReference>